<sequence>MTSLIGRLIHTLIQEIKLEYELYGGIRDIPNDPRLLNDIGYTRAELKAALIAERNAASQRRRLAAPENVPAYEIDRNAVQSGY</sequence>
<evidence type="ECO:0008006" key="3">
    <source>
        <dbReference type="Google" id="ProtNLM"/>
    </source>
</evidence>
<proteinExistence type="predicted"/>
<organism evidence="1 2">
    <name type="scientific">Devosia neptuniae</name>
    <dbReference type="NCBI Taxonomy" id="191302"/>
    <lineage>
        <taxon>Bacteria</taxon>
        <taxon>Pseudomonadati</taxon>
        <taxon>Pseudomonadota</taxon>
        <taxon>Alphaproteobacteria</taxon>
        <taxon>Hyphomicrobiales</taxon>
        <taxon>Devosiaceae</taxon>
        <taxon>Devosia</taxon>
    </lineage>
</organism>
<gene>
    <name evidence="1" type="ORF">N8A98_16765</name>
</gene>
<evidence type="ECO:0000313" key="2">
    <source>
        <dbReference type="Proteomes" id="UP001061862"/>
    </source>
</evidence>
<accession>A0ABY6CCC5</accession>
<protein>
    <recommendedName>
        <fullName evidence="3">DUF1127 domain-containing protein</fullName>
    </recommendedName>
</protein>
<keyword evidence="2" id="KW-1185">Reference proteome</keyword>
<evidence type="ECO:0000313" key="1">
    <source>
        <dbReference type="EMBL" id="UXN68886.1"/>
    </source>
</evidence>
<name>A0ABY6CCC5_9HYPH</name>
<dbReference type="Proteomes" id="UP001061862">
    <property type="component" value="Chromosome"/>
</dbReference>
<dbReference type="RefSeq" id="WP_262166973.1">
    <property type="nucleotide sequence ID" value="NZ_CP104965.1"/>
</dbReference>
<dbReference type="EMBL" id="CP104965">
    <property type="protein sequence ID" value="UXN68886.1"/>
    <property type="molecule type" value="Genomic_DNA"/>
</dbReference>
<reference evidence="1 2" key="1">
    <citation type="submission" date="2022-09" db="EMBL/GenBank/DDBJ databases">
        <title>Interaction between co-microsymbionts with complementary sets of symbiotic genes in legume-rhizobium systems.</title>
        <authorList>
            <person name="Safronova V."/>
            <person name="Sazanova A."/>
            <person name="Afonin A."/>
            <person name="Chirak E."/>
        </authorList>
    </citation>
    <scope>NUCLEOTIDE SEQUENCE [LARGE SCALE GENOMIC DNA]</scope>
    <source>
        <strain evidence="1 2">A18/4-1</strain>
    </source>
</reference>